<dbReference type="GO" id="GO:0016740">
    <property type="term" value="F:transferase activity"/>
    <property type="evidence" value="ECO:0007669"/>
    <property type="project" value="UniProtKB-KW"/>
</dbReference>
<dbReference type="Pfam" id="PF00535">
    <property type="entry name" value="Glycos_transf_2"/>
    <property type="match status" value="1"/>
</dbReference>
<name>A0A561XSI8_ACIDE</name>
<dbReference type="InterPro" id="IPR050834">
    <property type="entry name" value="Glycosyltransf_2"/>
</dbReference>
<comment type="caution">
    <text evidence="2">The sequence shown here is derived from an EMBL/GenBank/DDBJ whole genome shotgun (WGS) entry which is preliminary data.</text>
</comment>
<dbReference type="EMBL" id="VJWE01000011">
    <property type="protein sequence ID" value="TWG39071.1"/>
    <property type="molecule type" value="Genomic_DNA"/>
</dbReference>
<dbReference type="SUPFAM" id="SSF53448">
    <property type="entry name" value="Nucleotide-diphospho-sugar transferases"/>
    <property type="match status" value="1"/>
</dbReference>
<accession>A0A561XSI8</accession>
<proteinExistence type="predicted"/>
<protein>
    <submittedName>
        <fullName evidence="2">Glycosyltransferase involved in cell wall biosynthesis</fullName>
    </submittedName>
</protein>
<keyword evidence="2" id="KW-0808">Transferase</keyword>
<gene>
    <name evidence="2" type="ORF">ATF69_0939</name>
</gene>
<organism evidence="2 3">
    <name type="scientific">Acidovorax delafieldii</name>
    <name type="common">Pseudomonas delafieldii</name>
    <dbReference type="NCBI Taxonomy" id="47920"/>
    <lineage>
        <taxon>Bacteria</taxon>
        <taxon>Pseudomonadati</taxon>
        <taxon>Pseudomonadota</taxon>
        <taxon>Betaproteobacteria</taxon>
        <taxon>Burkholderiales</taxon>
        <taxon>Comamonadaceae</taxon>
        <taxon>Acidovorax</taxon>
    </lineage>
</organism>
<dbReference type="Gene3D" id="3.90.550.10">
    <property type="entry name" value="Spore Coat Polysaccharide Biosynthesis Protein SpsA, Chain A"/>
    <property type="match status" value="1"/>
</dbReference>
<reference evidence="2 3" key="1">
    <citation type="journal article" date="2015" name="Stand. Genomic Sci.">
        <title>Genomic Encyclopedia of Bacterial and Archaeal Type Strains, Phase III: the genomes of soil and plant-associated and newly described type strains.</title>
        <authorList>
            <person name="Whitman W.B."/>
            <person name="Woyke T."/>
            <person name="Klenk H.P."/>
            <person name="Zhou Y."/>
            <person name="Lilburn T.G."/>
            <person name="Beck B.J."/>
            <person name="De Vos P."/>
            <person name="Vandamme P."/>
            <person name="Eisen J.A."/>
            <person name="Garrity G."/>
            <person name="Hugenholtz P."/>
            <person name="Kyrpides N.C."/>
        </authorList>
    </citation>
    <scope>NUCLEOTIDE SEQUENCE [LARGE SCALE GENOMIC DNA]</scope>
    <source>
        <strain evidence="2 3">DSM 64</strain>
    </source>
</reference>
<dbReference type="Proteomes" id="UP000321485">
    <property type="component" value="Unassembled WGS sequence"/>
</dbReference>
<dbReference type="InterPro" id="IPR001173">
    <property type="entry name" value="Glyco_trans_2-like"/>
</dbReference>
<evidence type="ECO:0000259" key="1">
    <source>
        <dbReference type="Pfam" id="PF00535"/>
    </source>
</evidence>
<dbReference type="PANTHER" id="PTHR43685:SF11">
    <property type="entry name" value="GLYCOSYLTRANSFERASE TAGX-RELATED"/>
    <property type="match status" value="1"/>
</dbReference>
<dbReference type="InterPro" id="IPR029044">
    <property type="entry name" value="Nucleotide-diphossugar_trans"/>
</dbReference>
<dbReference type="CDD" id="cd04196">
    <property type="entry name" value="GT_2_like_d"/>
    <property type="match status" value="1"/>
</dbReference>
<evidence type="ECO:0000313" key="2">
    <source>
        <dbReference type="EMBL" id="TWG39071.1"/>
    </source>
</evidence>
<evidence type="ECO:0000313" key="3">
    <source>
        <dbReference type="Proteomes" id="UP000321485"/>
    </source>
</evidence>
<feature type="domain" description="Glycosyltransferase 2-like" evidence="1">
    <location>
        <begin position="28"/>
        <end position="138"/>
    </location>
</feature>
<dbReference type="AlphaFoldDB" id="A0A561XSI8"/>
<dbReference type="PANTHER" id="PTHR43685">
    <property type="entry name" value="GLYCOSYLTRANSFERASE"/>
    <property type="match status" value="1"/>
</dbReference>
<sequence>MTAVWGARDPVRPSEGLQPLAGQPLVDILMATYNGAKYLADQLDSLLAQTHQNFRLLVSDDGSTDGTLALLETYRSRLGDRLVVVPHPGMGQGVVKNFENLMRASLQGCHAHWIAFSDQDDVWLPEKVERCLHVLMQLEQATGVHQPCLVHSDLTVVDEELNVIAPSFSQHQRMDPAACSPTALLSINQVTGCTMMINRALLEMSLPLPDQTVMHDWWCALLSSSGRRTFLDEQLILYRQHGFNQLGAKDRRLKMRLLRLVTNGRGVLRRVLNLGRATKAQAEALQSRLDSRGYPGGYVSEYLAWRGAPLRSRLLGYRSYYIGPELDRLSRCLLWCR</sequence>